<dbReference type="InterPro" id="IPR000477">
    <property type="entry name" value="RT_dom"/>
</dbReference>
<evidence type="ECO:0000256" key="4">
    <source>
        <dbReference type="ARBA" id="ARBA00022722"/>
    </source>
</evidence>
<dbReference type="InterPro" id="IPR041588">
    <property type="entry name" value="Integrase_H2C2"/>
</dbReference>
<dbReference type="InterPro" id="IPR056924">
    <property type="entry name" value="SH3_Tf2-1"/>
</dbReference>
<dbReference type="GO" id="GO:0003723">
    <property type="term" value="F:RNA binding"/>
    <property type="evidence" value="ECO:0007669"/>
    <property type="project" value="UniProtKB-KW"/>
</dbReference>
<evidence type="ECO:0000256" key="11">
    <source>
        <dbReference type="ARBA" id="ARBA00022908"/>
    </source>
</evidence>
<feature type="region of interest" description="Disordered" evidence="17">
    <location>
        <begin position="637"/>
        <end position="691"/>
    </location>
</feature>
<evidence type="ECO:0000256" key="10">
    <source>
        <dbReference type="ARBA" id="ARBA00022884"/>
    </source>
</evidence>
<comment type="caution">
    <text evidence="20">The sequence shown here is derived from an EMBL/GenBank/DDBJ whole genome shotgun (WGS) entry which is preliminary data.</text>
</comment>
<protein>
    <recommendedName>
        <fullName evidence="22">Reverse transcriptase</fullName>
    </recommendedName>
</protein>
<keyword evidence="15" id="KW-0233">DNA recombination</keyword>
<evidence type="ECO:0000256" key="5">
    <source>
        <dbReference type="ARBA" id="ARBA00022723"/>
    </source>
</evidence>
<reference evidence="20" key="2">
    <citation type="journal article" date="2019" name="IMA Fungus">
        <title>Genome sequencing and comparison of five Tilletia species to identify candidate genes for the detection of regulated species infecting wheat.</title>
        <authorList>
            <person name="Nguyen H.D.T."/>
            <person name="Sultana T."/>
            <person name="Kesanakurti P."/>
            <person name="Hambleton S."/>
        </authorList>
    </citation>
    <scope>NUCLEOTIDE SEQUENCE</scope>
    <source>
        <strain evidence="20">DAOMC 236422</strain>
    </source>
</reference>
<evidence type="ECO:0000256" key="14">
    <source>
        <dbReference type="ARBA" id="ARBA00023125"/>
    </source>
</evidence>
<feature type="domain" description="Integrase catalytic" evidence="19">
    <location>
        <begin position="356"/>
        <end position="516"/>
    </location>
</feature>
<evidence type="ECO:0000256" key="1">
    <source>
        <dbReference type="ARBA" id="ARBA00022670"/>
    </source>
</evidence>
<evidence type="ECO:0000313" key="20">
    <source>
        <dbReference type="EMBL" id="KAE8261918.1"/>
    </source>
</evidence>
<evidence type="ECO:0000256" key="17">
    <source>
        <dbReference type="SAM" id="MobiDB-lite"/>
    </source>
</evidence>
<keyword evidence="14" id="KW-0238">DNA-binding</keyword>
<dbReference type="PANTHER" id="PTHR37984">
    <property type="entry name" value="PROTEIN CBG26694"/>
    <property type="match status" value="1"/>
</dbReference>
<keyword evidence="4" id="KW-0540">Nuclease</keyword>
<evidence type="ECO:0000256" key="9">
    <source>
        <dbReference type="ARBA" id="ARBA00022842"/>
    </source>
</evidence>
<dbReference type="GO" id="GO:0006508">
    <property type="term" value="P:proteolysis"/>
    <property type="evidence" value="ECO:0007669"/>
    <property type="project" value="UniProtKB-KW"/>
</dbReference>
<keyword evidence="5" id="KW-0479">Metal-binding</keyword>
<evidence type="ECO:0000256" key="13">
    <source>
        <dbReference type="ARBA" id="ARBA00022932"/>
    </source>
</evidence>
<keyword evidence="3" id="KW-0548">Nucleotidyltransferase</keyword>
<dbReference type="InterPro" id="IPR001584">
    <property type="entry name" value="Integrase_cat-core"/>
</dbReference>
<keyword evidence="13" id="KW-0239">DNA-directed DNA polymerase</keyword>
<dbReference type="GO" id="GO:0015074">
    <property type="term" value="P:DNA integration"/>
    <property type="evidence" value="ECO:0007669"/>
    <property type="project" value="UniProtKB-KW"/>
</dbReference>
<gene>
    <name evidence="20" type="ORF">A4X09_0g7573</name>
</gene>
<dbReference type="GO" id="GO:0003887">
    <property type="term" value="F:DNA-directed DNA polymerase activity"/>
    <property type="evidence" value="ECO:0007669"/>
    <property type="project" value="UniProtKB-KW"/>
</dbReference>
<proteinExistence type="predicted"/>
<dbReference type="Gene3D" id="1.10.340.70">
    <property type="match status" value="1"/>
</dbReference>
<evidence type="ECO:0000256" key="3">
    <source>
        <dbReference type="ARBA" id="ARBA00022695"/>
    </source>
</evidence>
<organism evidence="20 21">
    <name type="scientific">Tilletia walkeri</name>
    <dbReference type="NCBI Taxonomy" id="117179"/>
    <lineage>
        <taxon>Eukaryota</taxon>
        <taxon>Fungi</taxon>
        <taxon>Dikarya</taxon>
        <taxon>Basidiomycota</taxon>
        <taxon>Ustilaginomycotina</taxon>
        <taxon>Exobasidiomycetes</taxon>
        <taxon>Tilletiales</taxon>
        <taxon>Tilletiaceae</taxon>
        <taxon>Tilletia</taxon>
    </lineage>
</organism>
<keyword evidence="7" id="KW-0255">Endonuclease</keyword>
<evidence type="ECO:0000259" key="19">
    <source>
        <dbReference type="PROSITE" id="PS50994"/>
    </source>
</evidence>
<dbReference type="SUPFAM" id="SSF53098">
    <property type="entry name" value="Ribonuclease H-like"/>
    <property type="match status" value="1"/>
</dbReference>
<dbReference type="Gene3D" id="3.30.420.10">
    <property type="entry name" value="Ribonuclease H-like superfamily/Ribonuclease H"/>
    <property type="match status" value="1"/>
</dbReference>
<dbReference type="Pfam" id="PF00078">
    <property type="entry name" value="RVT_1"/>
    <property type="match status" value="1"/>
</dbReference>
<dbReference type="InterPro" id="IPR041373">
    <property type="entry name" value="RT_RNaseH"/>
</dbReference>
<evidence type="ECO:0000256" key="16">
    <source>
        <dbReference type="ARBA" id="ARBA00023268"/>
    </source>
</evidence>
<dbReference type="InterPro" id="IPR043128">
    <property type="entry name" value="Rev_trsase/Diguanyl_cyclase"/>
</dbReference>
<dbReference type="GO" id="GO:0004190">
    <property type="term" value="F:aspartic-type endopeptidase activity"/>
    <property type="evidence" value="ECO:0007669"/>
    <property type="project" value="UniProtKB-KW"/>
</dbReference>
<evidence type="ECO:0000256" key="15">
    <source>
        <dbReference type="ARBA" id="ARBA00023172"/>
    </source>
</evidence>
<keyword evidence="10" id="KW-0694">RNA-binding</keyword>
<keyword evidence="12" id="KW-0695">RNA-directed DNA polymerase</keyword>
<evidence type="ECO:0000256" key="2">
    <source>
        <dbReference type="ARBA" id="ARBA00022679"/>
    </source>
</evidence>
<keyword evidence="6" id="KW-0064">Aspartyl protease</keyword>
<keyword evidence="1" id="KW-0645">Protease</keyword>
<evidence type="ECO:0000256" key="7">
    <source>
        <dbReference type="ARBA" id="ARBA00022759"/>
    </source>
</evidence>
<dbReference type="GO" id="GO:0004519">
    <property type="term" value="F:endonuclease activity"/>
    <property type="evidence" value="ECO:0007669"/>
    <property type="project" value="UniProtKB-KW"/>
</dbReference>
<dbReference type="PANTHER" id="PTHR37984:SF5">
    <property type="entry name" value="PROTEIN NYNRIN-LIKE"/>
    <property type="match status" value="1"/>
</dbReference>
<evidence type="ECO:0000256" key="6">
    <source>
        <dbReference type="ARBA" id="ARBA00022750"/>
    </source>
</evidence>
<evidence type="ECO:0000313" key="21">
    <source>
        <dbReference type="Proteomes" id="UP000078113"/>
    </source>
</evidence>
<keyword evidence="2" id="KW-0808">Transferase</keyword>
<feature type="compositionally biased region" description="Pro residues" evidence="17">
    <location>
        <begin position="655"/>
        <end position="678"/>
    </location>
</feature>
<dbReference type="GO" id="GO:0046872">
    <property type="term" value="F:metal ion binding"/>
    <property type="evidence" value="ECO:0007669"/>
    <property type="project" value="UniProtKB-KW"/>
</dbReference>
<dbReference type="Pfam" id="PF17919">
    <property type="entry name" value="RT_RNaseH_2"/>
    <property type="match status" value="1"/>
</dbReference>
<dbReference type="GO" id="GO:0005634">
    <property type="term" value="C:nucleus"/>
    <property type="evidence" value="ECO:0007669"/>
    <property type="project" value="UniProtKB-ARBA"/>
</dbReference>
<dbReference type="AlphaFoldDB" id="A0A8X7T0W0"/>
<name>A0A8X7T0W0_9BASI</name>
<dbReference type="InterPro" id="IPR050951">
    <property type="entry name" value="Retrovirus_Pol_polyprotein"/>
</dbReference>
<dbReference type="GO" id="GO:0003964">
    <property type="term" value="F:RNA-directed DNA polymerase activity"/>
    <property type="evidence" value="ECO:0007669"/>
    <property type="project" value="UniProtKB-KW"/>
</dbReference>
<dbReference type="GO" id="GO:0003677">
    <property type="term" value="F:DNA binding"/>
    <property type="evidence" value="ECO:0007669"/>
    <property type="project" value="UniProtKB-KW"/>
</dbReference>
<evidence type="ECO:0000256" key="12">
    <source>
        <dbReference type="ARBA" id="ARBA00022918"/>
    </source>
</evidence>
<dbReference type="CDD" id="cd01647">
    <property type="entry name" value="RT_LTR"/>
    <property type="match status" value="1"/>
</dbReference>
<keyword evidence="11" id="KW-0229">DNA integration</keyword>
<evidence type="ECO:0000259" key="18">
    <source>
        <dbReference type="PROSITE" id="PS50878"/>
    </source>
</evidence>
<dbReference type="GO" id="GO:0006310">
    <property type="term" value="P:DNA recombination"/>
    <property type="evidence" value="ECO:0007669"/>
    <property type="project" value="UniProtKB-KW"/>
</dbReference>
<dbReference type="InterPro" id="IPR036397">
    <property type="entry name" value="RNaseH_sf"/>
</dbReference>
<dbReference type="InterPro" id="IPR043502">
    <property type="entry name" value="DNA/RNA_pol_sf"/>
</dbReference>
<sequence>MDVAEEDRWKTAFSTHKGLFQYKRGPFGLRSAPAYFQRFMDGLLGPMRWITALVYLDDVVVYTRTLSDHLDALRQLFSAAERSGLRFSPPKCTFAVQELNLLGRKVSGHGLGVMEDRASAFIPRYAQVAQPLTDLTKGWAYKKVGAVHRLVNAAGDFISARSTPISWQSPQQQAFEALKRAIAAPPTLAHPDYDRPFLLYTDASKSGFAAAVHQVSIFPDETVVIAAPAWPRGMLGVDRAAWISAVRADSIFGPTLRRLEAGASRGEDDIYTLDDGVLVRRDDGRLCVPRACMLSLLRYLHDEGGHFGFAKTYMRAAADFWHPRLSSLIASYIRYCSACLRTRSGRTVGRLDISQDADRPYKHVSIDVMLGLPRSRRGHDAILVGTDVYSKMVHLAPCTSSFTARDVTSFILNRIVRNGWRPERLTSDHDLRIMGAACEHLGEMLGMRITATPPHHHQANPVERHIQTLQRVLRAMIGTRAGSWDDDVLPAAELAMNSVPSLSTGMTPFDAVYIDSPRALDNILARADHAGVGEWPERFAQAKARLLEARTLIRAERLHQQRSFDAGKAPLPNFQPGDRVWVRLRNRPIPSAPSGKLAPTKVGPFAVRRVLSAHRVLVDVPSELNIGDEFAVSQLEPHPAGVDPFARDTGAVRPATPPPAQRQPPPSTSSPAVRPGPVPARRGERARRAGPIFRDPLQSVFTLRESLGEPLGHSEEVFAEPRQRAKRAMVDGVAVLLVERPVAFLSRATTRAEAKLTGPELELTCIAWAMTRAQHLLQGSSVTVVTDHAPVPGMLSSRTGQVPYGPIVERARVLLRPHLDNLRFVHKPGRFHIKVDALSRLPSATVSRDAELSSGGRVPVAEV</sequence>
<keyword evidence="9" id="KW-0460">Magnesium</keyword>
<keyword evidence="21" id="KW-1185">Reference proteome</keyword>
<dbReference type="Pfam" id="PF17917">
    <property type="entry name" value="RT_RNaseH"/>
    <property type="match status" value="1"/>
</dbReference>
<dbReference type="PROSITE" id="PS50878">
    <property type="entry name" value="RT_POL"/>
    <property type="match status" value="1"/>
</dbReference>
<keyword evidence="8" id="KW-0378">Hydrolase</keyword>
<dbReference type="SUPFAM" id="SSF56672">
    <property type="entry name" value="DNA/RNA polymerases"/>
    <property type="match status" value="2"/>
</dbReference>
<dbReference type="EMBL" id="LWDG02000890">
    <property type="protein sequence ID" value="KAE8261918.1"/>
    <property type="molecule type" value="Genomic_DNA"/>
</dbReference>
<keyword evidence="16" id="KW-0511">Multifunctional enzyme</keyword>
<evidence type="ECO:0000256" key="8">
    <source>
        <dbReference type="ARBA" id="ARBA00022801"/>
    </source>
</evidence>
<evidence type="ECO:0008006" key="22">
    <source>
        <dbReference type="Google" id="ProtNLM"/>
    </source>
</evidence>
<dbReference type="InterPro" id="IPR041577">
    <property type="entry name" value="RT_RNaseH_2"/>
</dbReference>
<dbReference type="Proteomes" id="UP000078113">
    <property type="component" value="Unassembled WGS sequence"/>
</dbReference>
<dbReference type="InterPro" id="IPR012337">
    <property type="entry name" value="RNaseH-like_sf"/>
</dbReference>
<dbReference type="PROSITE" id="PS50994">
    <property type="entry name" value="INTEGRASE"/>
    <property type="match status" value="1"/>
</dbReference>
<dbReference type="Pfam" id="PF17921">
    <property type="entry name" value="Integrase_H2C2"/>
    <property type="match status" value="1"/>
</dbReference>
<reference evidence="20" key="1">
    <citation type="submission" date="2016-04" db="EMBL/GenBank/DDBJ databases">
        <authorList>
            <person name="Nguyen H.D."/>
            <person name="Samba Siva P."/>
            <person name="Cullis J."/>
            <person name="Levesque C.A."/>
            <person name="Hambleton S."/>
        </authorList>
    </citation>
    <scope>NUCLEOTIDE SEQUENCE</scope>
    <source>
        <strain evidence="20">DAOMC 236422</strain>
    </source>
</reference>
<dbReference type="Pfam" id="PF24626">
    <property type="entry name" value="SH3_Tf2-1"/>
    <property type="match status" value="1"/>
</dbReference>
<dbReference type="Gene3D" id="3.30.70.270">
    <property type="match status" value="2"/>
</dbReference>
<feature type="domain" description="Reverse transcriptase" evidence="18">
    <location>
        <begin position="1"/>
        <end position="106"/>
    </location>
</feature>
<accession>A0A8X7T0W0</accession>